<comment type="similarity">
    <text evidence="2">Belongs to the ubiquitin-activating E1 family.</text>
</comment>
<keyword evidence="7" id="KW-0067">ATP-binding</keyword>
<feature type="active site" description="Glycyl thioester intermediate" evidence="8">
    <location>
        <position position="152"/>
    </location>
</feature>
<evidence type="ECO:0000256" key="4">
    <source>
        <dbReference type="ARBA" id="ARBA00022741"/>
    </source>
</evidence>
<keyword evidence="3" id="KW-0479">Metal-binding</keyword>
<dbReference type="InterPro" id="IPR035985">
    <property type="entry name" value="Ubiquitin-activating_enz"/>
</dbReference>
<accession>A0ABR3GEN3</accession>
<protein>
    <submittedName>
        <fullName evidence="11">E1 ubiquitin-activating protein uba2</fullName>
        <ecNumber evidence="11">6.2.1.45</ecNumber>
    </submittedName>
</protein>
<keyword evidence="5" id="KW-0833">Ubl conjugation pathway</keyword>
<keyword evidence="4" id="KW-0547">Nucleotide-binding</keyword>
<evidence type="ECO:0000256" key="3">
    <source>
        <dbReference type="ARBA" id="ARBA00022723"/>
    </source>
</evidence>
<dbReference type="Pfam" id="PF14732">
    <property type="entry name" value="UAE_UbL"/>
    <property type="match status" value="1"/>
</dbReference>
<evidence type="ECO:0000313" key="11">
    <source>
        <dbReference type="EMBL" id="KAL0634379.1"/>
    </source>
</evidence>
<organism evidence="11 12">
    <name type="scientific">Discina gigas</name>
    <dbReference type="NCBI Taxonomy" id="1032678"/>
    <lineage>
        <taxon>Eukaryota</taxon>
        <taxon>Fungi</taxon>
        <taxon>Dikarya</taxon>
        <taxon>Ascomycota</taxon>
        <taxon>Pezizomycotina</taxon>
        <taxon>Pezizomycetes</taxon>
        <taxon>Pezizales</taxon>
        <taxon>Discinaceae</taxon>
        <taxon>Discina</taxon>
    </lineage>
</organism>
<dbReference type="InterPro" id="IPR045886">
    <property type="entry name" value="ThiF/MoeB/HesA"/>
</dbReference>
<keyword evidence="6" id="KW-0862">Zinc</keyword>
<evidence type="ECO:0000256" key="2">
    <source>
        <dbReference type="ARBA" id="ARBA00005673"/>
    </source>
</evidence>
<dbReference type="Pfam" id="PF00899">
    <property type="entry name" value="ThiF"/>
    <property type="match status" value="1"/>
</dbReference>
<dbReference type="InterPro" id="IPR033127">
    <property type="entry name" value="UBQ-activ_enz_E1_Cys_AS"/>
</dbReference>
<keyword evidence="12" id="KW-1185">Reference proteome</keyword>
<evidence type="ECO:0000256" key="5">
    <source>
        <dbReference type="ARBA" id="ARBA00022786"/>
    </source>
</evidence>
<comment type="caution">
    <text evidence="11">The sequence shown here is derived from an EMBL/GenBank/DDBJ whole genome shotgun (WGS) entry which is preliminary data.</text>
</comment>
<reference evidence="11 12" key="1">
    <citation type="submission" date="2024-02" db="EMBL/GenBank/DDBJ databases">
        <title>Discinaceae phylogenomics.</title>
        <authorList>
            <person name="Dirks A.C."/>
            <person name="James T.Y."/>
        </authorList>
    </citation>
    <scope>NUCLEOTIDE SEQUENCE [LARGE SCALE GENOMIC DNA]</scope>
    <source>
        <strain evidence="11 12">ACD0624</strain>
    </source>
</reference>
<dbReference type="SUPFAM" id="SSF69572">
    <property type="entry name" value="Activating enzymes of the ubiquitin-like proteins"/>
    <property type="match status" value="1"/>
</dbReference>
<evidence type="ECO:0000256" key="7">
    <source>
        <dbReference type="ARBA" id="ARBA00022840"/>
    </source>
</evidence>
<dbReference type="PANTHER" id="PTHR10953">
    <property type="entry name" value="UBIQUITIN-ACTIVATING ENZYME E1"/>
    <property type="match status" value="1"/>
</dbReference>
<dbReference type="GO" id="GO:0004839">
    <property type="term" value="F:ubiquitin activating enzyme activity"/>
    <property type="evidence" value="ECO:0007669"/>
    <property type="project" value="UniProtKB-EC"/>
</dbReference>
<name>A0ABR3GEN3_9PEZI</name>
<dbReference type="Gene3D" id="1.10.10.520">
    <property type="entry name" value="Ubiquitin activating enzymes (Uba3). Chain: B, domain 2"/>
    <property type="match status" value="1"/>
</dbReference>
<evidence type="ECO:0000256" key="6">
    <source>
        <dbReference type="ARBA" id="ARBA00022833"/>
    </source>
</evidence>
<evidence type="ECO:0000259" key="9">
    <source>
        <dbReference type="Pfam" id="PF00899"/>
    </source>
</evidence>
<dbReference type="InterPro" id="IPR023318">
    <property type="entry name" value="Ub_act_enz_dom_a_sf"/>
</dbReference>
<evidence type="ECO:0000256" key="1">
    <source>
        <dbReference type="ARBA" id="ARBA00004718"/>
    </source>
</evidence>
<evidence type="ECO:0000259" key="10">
    <source>
        <dbReference type="Pfam" id="PF14732"/>
    </source>
</evidence>
<dbReference type="CDD" id="cd01489">
    <property type="entry name" value="Uba2_SUMO"/>
    <property type="match status" value="1"/>
</dbReference>
<dbReference type="EMBL" id="JBBBZM010000096">
    <property type="protein sequence ID" value="KAL0634379.1"/>
    <property type="molecule type" value="Genomic_DNA"/>
</dbReference>
<comment type="pathway">
    <text evidence="1">Protein modification; protein sumoylation.</text>
</comment>
<feature type="domain" description="THIF-type NAD/FAD binding fold" evidence="9">
    <location>
        <begin position="1"/>
        <end position="410"/>
    </location>
</feature>
<dbReference type="InterPro" id="IPR042449">
    <property type="entry name" value="Ub-E1_IAD_1"/>
</dbReference>
<keyword evidence="11" id="KW-0436">Ligase</keyword>
<dbReference type="EC" id="6.2.1.45" evidence="11"/>
<sequence>MVGAGGIGCELLKNLVLTGFGEIHIVDLDTIDLSNLNRQFLFGMQHIKKSKAMVAKETAGKFNPHVKLEAHHANIKDLNFNVKWFKTFDVVFNALDNLDARRHVNRMCLAADVPLIESGTTGFNGQVQVIKQRTTECYECTHKPVPKSFPVCTIRSTPSQPIHCIVWAKSYLFVEIFGTSEESSPDMDTSEDDENASEIANLKREAEELKNIREKMASPDFAATIFNKVFCADITRLRSMEDMWKSRKPPKALDHATIVKDAEGVGACVVKTDQKVWGLEENYVVFADSLRRLATRMVELKARATNGEAPPILTFDKDDEDALDFVAASANLRSLVFGIDVKSKFDIKQMAGNIIPAIATTNAITAGLCVLQAFKVLREDYKSARMVFLSRSADRAFSAEKLSPPNPGCEICGVARTSIEADITRATLGDLVEKVLRGALGYGEEVCVLVGQALLFDADFDDNLETPLCDLGFGEETFVTVKDEGEEEEEGTRINLVIAVTNTIFTEDEAAMTIPEPFQVPRKLKASEVVEVNGLANGVKRGHDEVMGGMNGHVSKRRKVDIVVGSGEGAAMKKEKVFKGKGPTEEDVILLDDDGCITID</sequence>
<feature type="domain" description="Ubiquitin/SUMO-activating enzyme ubiquitin-like" evidence="10">
    <location>
        <begin position="420"/>
        <end position="500"/>
    </location>
</feature>
<dbReference type="Gene3D" id="3.50.50.80">
    <property type="entry name" value="Ubiquitin-activating enzyme E1, inactive adenylation domain, subdomain 1"/>
    <property type="match status" value="1"/>
</dbReference>
<dbReference type="InterPro" id="IPR028077">
    <property type="entry name" value="UAE_UbL_dom"/>
</dbReference>
<dbReference type="InterPro" id="IPR000594">
    <property type="entry name" value="ThiF_NAD_FAD-bd"/>
</dbReference>
<dbReference type="PROSITE" id="PS00865">
    <property type="entry name" value="UBIQUITIN_ACTIVAT_2"/>
    <property type="match status" value="1"/>
</dbReference>
<evidence type="ECO:0000256" key="8">
    <source>
        <dbReference type="PROSITE-ProRule" id="PRU10132"/>
    </source>
</evidence>
<dbReference type="Gene3D" id="3.10.290.20">
    <property type="entry name" value="Ubiquitin-like 2 activating enzyme e1b. Chain: B, domain 3"/>
    <property type="match status" value="1"/>
</dbReference>
<proteinExistence type="inferred from homology"/>
<dbReference type="PANTHER" id="PTHR10953:SF5">
    <property type="entry name" value="SUMO-ACTIVATING ENZYME SUBUNIT 2"/>
    <property type="match status" value="1"/>
</dbReference>
<dbReference type="Proteomes" id="UP001447188">
    <property type="component" value="Unassembled WGS sequence"/>
</dbReference>
<gene>
    <name evidence="11" type="primary">UBA2</name>
    <name evidence="11" type="ORF">Q9L58_006700</name>
</gene>
<evidence type="ECO:0000313" key="12">
    <source>
        <dbReference type="Proteomes" id="UP001447188"/>
    </source>
</evidence>